<evidence type="ECO:0000256" key="4">
    <source>
        <dbReference type="ARBA" id="ARBA00023136"/>
    </source>
</evidence>
<keyword evidence="2 5" id="KW-0812">Transmembrane</keyword>
<accession>A0A146L966</accession>
<keyword evidence="3 5" id="KW-1133">Transmembrane helix</keyword>
<keyword evidence="4 5" id="KW-0472">Membrane</keyword>
<comment type="subcellular location">
    <subcellularLocation>
        <location evidence="1">Membrane</location>
        <topology evidence="1">Multi-pass membrane protein</topology>
    </subcellularLocation>
</comment>
<dbReference type="GO" id="GO:0016020">
    <property type="term" value="C:membrane"/>
    <property type="evidence" value="ECO:0007669"/>
    <property type="project" value="UniProtKB-SubCell"/>
</dbReference>
<organism evidence="6">
    <name type="scientific">Lygus hesperus</name>
    <name type="common">Western plant bug</name>
    <dbReference type="NCBI Taxonomy" id="30085"/>
    <lineage>
        <taxon>Eukaryota</taxon>
        <taxon>Metazoa</taxon>
        <taxon>Ecdysozoa</taxon>
        <taxon>Arthropoda</taxon>
        <taxon>Hexapoda</taxon>
        <taxon>Insecta</taxon>
        <taxon>Pterygota</taxon>
        <taxon>Neoptera</taxon>
        <taxon>Paraneoptera</taxon>
        <taxon>Hemiptera</taxon>
        <taxon>Heteroptera</taxon>
        <taxon>Panheteroptera</taxon>
        <taxon>Cimicomorpha</taxon>
        <taxon>Miridae</taxon>
        <taxon>Mirini</taxon>
        <taxon>Lygus</taxon>
    </lineage>
</organism>
<dbReference type="EMBL" id="GDHC01014350">
    <property type="protein sequence ID" value="JAQ04279.1"/>
    <property type="molecule type" value="Transcribed_RNA"/>
</dbReference>
<evidence type="ECO:0000313" key="6">
    <source>
        <dbReference type="EMBL" id="JAQ04279.1"/>
    </source>
</evidence>
<evidence type="ECO:0000256" key="2">
    <source>
        <dbReference type="ARBA" id="ARBA00022692"/>
    </source>
</evidence>
<feature type="transmembrane region" description="Helical" evidence="5">
    <location>
        <begin position="111"/>
        <end position="131"/>
    </location>
</feature>
<feature type="non-terminal residue" evidence="6">
    <location>
        <position position="1"/>
    </location>
</feature>
<protein>
    <submittedName>
        <fullName evidence="6">Transmembrane protein 184C</fullName>
    </submittedName>
</protein>
<gene>
    <name evidence="6" type="primary">Tmem184c</name>
    <name evidence="6" type="ORF">g.6687</name>
</gene>
<dbReference type="InterPro" id="IPR005178">
    <property type="entry name" value="Ostalpha/TMEM184C"/>
</dbReference>
<dbReference type="AlphaFoldDB" id="A0A146L966"/>
<dbReference type="Pfam" id="PF03619">
    <property type="entry name" value="Solute_trans_a"/>
    <property type="match status" value="1"/>
</dbReference>
<evidence type="ECO:0000256" key="3">
    <source>
        <dbReference type="ARBA" id="ARBA00022989"/>
    </source>
</evidence>
<evidence type="ECO:0000256" key="5">
    <source>
        <dbReference type="SAM" id="Phobius"/>
    </source>
</evidence>
<feature type="transmembrane region" description="Helical" evidence="5">
    <location>
        <begin position="152"/>
        <end position="171"/>
    </location>
</feature>
<name>A0A146L966_LYGHE</name>
<proteinExistence type="predicted"/>
<feature type="transmembrane region" description="Helical" evidence="5">
    <location>
        <begin position="66"/>
        <end position="91"/>
    </location>
</feature>
<dbReference type="SMART" id="SM01417">
    <property type="entry name" value="Solute_trans_a"/>
    <property type="match status" value="1"/>
</dbReference>
<dbReference type="PANTHER" id="PTHR23423">
    <property type="entry name" value="ORGANIC SOLUTE TRANSPORTER-RELATED"/>
    <property type="match status" value="1"/>
</dbReference>
<sequence>GGGGGGGDGDGERDLESNLDCCTPHPLLLLQEDHGTVTDYKLHPREHYHIHPLRFLFRKPVSARRFVSLTQFGVLQYVVMQVLLSACNLVLYVTDLYPPSYIWSFHSPRLYLLLLANVSQILSMYCLLWFYTGYARQLQLTSPIPKLLAIKAVIFFTFWQAMLISIFFKLFPTTCRSGWVVSLYSNTGLSSDECANIIQDTVICFEMVFFSFVLRSVFSWCEFYHPTVHPSSVLHSDHCDAIVS</sequence>
<evidence type="ECO:0000256" key="1">
    <source>
        <dbReference type="ARBA" id="ARBA00004141"/>
    </source>
</evidence>
<reference evidence="6" key="1">
    <citation type="journal article" date="2016" name="Gigascience">
        <title>De novo construction of an expanded transcriptome assembly for the western tarnished plant bug, Lygus hesperus.</title>
        <authorList>
            <person name="Tassone E.E."/>
            <person name="Geib S.M."/>
            <person name="Hall B."/>
            <person name="Fabrick J.A."/>
            <person name="Brent C.S."/>
            <person name="Hull J.J."/>
        </authorList>
    </citation>
    <scope>NUCLEOTIDE SEQUENCE</scope>
</reference>